<gene>
    <name evidence="2" type="ORF">GPM918_LOCUS20338</name>
    <name evidence="3" type="ORF">SRO942_LOCUS20335</name>
</gene>
<protein>
    <recommendedName>
        <fullName evidence="5">BEN domain-containing protein</fullName>
    </recommendedName>
</protein>
<keyword evidence="1" id="KW-0175">Coiled coil</keyword>
<keyword evidence="4" id="KW-1185">Reference proteome</keyword>
<reference evidence="2" key="1">
    <citation type="submission" date="2021-02" db="EMBL/GenBank/DDBJ databases">
        <authorList>
            <person name="Nowell W R."/>
        </authorList>
    </citation>
    <scope>NUCLEOTIDE SEQUENCE</scope>
</reference>
<evidence type="ECO:0000256" key="1">
    <source>
        <dbReference type="SAM" id="Coils"/>
    </source>
</evidence>
<dbReference type="Proteomes" id="UP000663829">
    <property type="component" value="Unassembled WGS sequence"/>
</dbReference>
<evidence type="ECO:0000313" key="4">
    <source>
        <dbReference type="Proteomes" id="UP000663829"/>
    </source>
</evidence>
<evidence type="ECO:0008006" key="5">
    <source>
        <dbReference type="Google" id="ProtNLM"/>
    </source>
</evidence>
<evidence type="ECO:0000313" key="3">
    <source>
        <dbReference type="EMBL" id="CAF3897676.1"/>
    </source>
</evidence>
<dbReference type="EMBL" id="CAJNOQ010006401">
    <property type="protein sequence ID" value="CAF1133890.1"/>
    <property type="molecule type" value="Genomic_DNA"/>
</dbReference>
<organism evidence="2 4">
    <name type="scientific">Didymodactylos carnosus</name>
    <dbReference type="NCBI Taxonomy" id="1234261"/>
    <lineage>
        <taxon>Eukaryota</taxon>
        <taxon>Metazoa</taxon>
        <taxon>Spiralia</taxon>
        <taxon>Gnathifera</taxon>
        <taxon>Rotifera</taxon>
        <taxon>Eurotatoria</taxon>
        <taxon>Bdelloidea</taxon>
        <taxon>Philodinida</taxon>
        <taxon>Philodinidae</taxon>
        <taxon>Didymodactylos</taxon>
    </lineage>
</organism>
<dbReference type="EMBL" id="CAJOBC010006401">
    <property type="protein sequence ID" value="CAF3897676.1"/>
    <property type="molecule type" value="Genomic_DNA"/>
</dbReference>
<feature type="coiled-coil region" evidence="1">
    <location>
        <begin position="145"/>
        <end position="172"/>
    </location>
</feature>
<accession>A0A814RI35</accession>
<evidence type="ECO:0000313" key="2">
    <source>
        <dbReference type="EMBL" id="CAF1133890.1"/>
    </source>
</evidence>
<sequence>MSMCEEYDELSEKLLHETTAATKQNIEKLDTYVHSSQKLSLSAACIDSPVPVLNPQKPSFSSVFITTTTGSLQIGARMSAEKKRKNANSTQTIPVKKRKRPKIIVTTAVPCPDDEELNEKDSAAEEEYFDELEYIERETKLAIRYNKLLQQNAKLNIQLIEIKKQLKTQEQNSIPYTPLPVQEWLKQTAELMANLQPELLTDNQLAKFILLSHSSSEEVRQTIKPNKTTTACHFTKLCFDENELKTLPAKTIPQATVDLIIKFSELCFPNDHVTPAAAVRSAIFNIFRVARREAYSSQVKEHEQQSNPIEEDD</sequence>
<dbReference type="Proteomes" id="UP000681722">
    <property type="component" value="Unassembled WGS sequence"/>
</dbReference>
<dbReference type="AlphaFoldDB" id="A0A814RI35"/>
<comment type="caution">
    <text evidence="2">The sequence shown here is derived from an EMBL/GenBank/DDBJ whole genome shotgun (WGS) entry which is preliminary data.</text>
</comment>
<name>A0A814RI35_9BILA</name>
<proteinExistence type="predicted"/>